<organism evidence="2 3">
    <name type="scientific">Qipengyuania mesophila</name>
    <dbReference type="NCBI Taxonomy" id="2867246"/>
    <lineage>
        <taxon>Bacteria</taxon>
        <taxon>Pseudomonadati</taxon>
        <taxon>Pseudomonadota</taxon>
        <taxon>Alphaproteobacteria</taxon>
        <taxon>Sphingomonadales</taxon>
        <taxon>Erythrobacteraceae</taxon>
        <taxon>Qipengyuania</taxon>
    </lineage>
</organism>
<name>A0ABS7JQX4_9SPHN</name>
<evidence type="ECO:0000313" key="3">
    <source>
        <dbReference type="Proteomes" id="UP000782554"/>
    </source>
</evidence>
<comment type="caution">
    <text evidence="2">The sequence shown here is derived from an EMBL/GenBank/DDBJ whole genome shotgun (WGS) entry which is preliminary data.</text>
</comment>
<evidence type="ECO:0000313" key="2">
    <source>
        <dbReference type="EMBL" id="MBX7500024.1"/>
    </source>
</evidence>
<protein>
    <submittedName>
        <fullName evidence="2">Uncharacterized protein</fullName>
    </submittedName>
</protein>
<dbReference type="RefSeq" id="WP_221599988.1">
    <property type="nucleotide sequence ID" value="NZ_JAIGNU010000001.1"/>
</dbReference>
<keyword evidence="3" id="KW-1185">Reference proteome</keyword>
<accession>A0ABS7JQX4</accession>
<dbReference type="Proteomes" id="UP000782554">
    <property type="component" value="Unassembled WGS sequence"/>
</dbReference>
<feature type="signal peptide" evidence="1">
    <location>
        <begin position="1"/>
        <end position="19"/>
    </location>
</feature>
<gene>
    <name evidence="2" type="ORF">K3181_01040</name>
</gene>
<evidence type="ECO:0000256" key="1">
    <source>
        <dbReference type="SAM" id="SignalP"/>
    </source>
</evidence>
<proteinExistence type="predicted"/>
<sequence>MGMATKYALSLIFLSLASAAYPAAPANVCQALDDMRLPSEAIPSDGNDGQYKIEWMFKGRVGLGNTPGRFRSILPWSVAMELPQNRLDQARIDIRSIRLSVRSRRTGNWDEVSYDGKIAGGLFSKEVGKNLREADLDVRQNTRYFSISADRNHVMHFWPKGARLTIEPDDVDGIVVSFEARMNPADYRAGARFVMNAAADYWSDNSARWDNYRTNGDAGIGRLKLLMPYWRSYNMTTVDSATFDSCV</sequence>
<keyword evidence="1" id="KW-0732">Signal</keyword>
<feature type="chain" id="PRO_5045482707" evidence="1">
    <location>
        <begin position="20"/>
        <end position="247"/>
    </location>
</feature>
<reference evidence="2 3" key="1">
    <citation type="submission" date="2021-08" db="EMBL/GenBank/DDBJ databases">
        <title>Comparative Genomics Analysis of the Genus Qipengyuania Reveals Extensive Genetic Diversity and Metabolic Versatility, Including the Description of Fifteen Novel Species.</title>
        <authorList>
            <person name="Liu Y."/>
        </authorList>
    </citation>
    <scope>NUCLEOTIDE SEQUENCE [LARGE SCALE GENOMIC DNA]</scope>
    <source>
        <strain evidence="2 3">YG27</strain>
    </source>
</reference>
<dbReference type="EMBL" id="JAIGNU010000001">
    <property type="protein sequence ID" value="MBX7500024.1"/>
    <property type="molecule type" value="Genomic_DNA"/>
</dbReference>